<dbReference type="Pfam" id="PF09697">
    <property type="entry name" value="Porph_ging"/>
    <property type="match status" value="1"/>
</dbReference>
<proteinExistence type="predicted"/>
<evidence type="ECO:0008006" key="4">
    <source>
        <dbReference type="Google" id="ProtNLM"/>
    </source>
</evidence>
<dbReference type="EMBL" id="MAHS01000009">
    <property type="protein sequence ID" value="OPB49314.1"/>
    <property type="molecule type" value="Genomic_DNA"/>
</dbReference>
<dbReference type="Proteomes" id="UP000189738">
    <property type="component" value="Chromosome"/>
</dbReference>
<evidence type="ECO:0000313" key="1">
    <source>
        <dbReference type="EMBL" id="AQX50751.1"/>
    </source>
</evidence>
<dbReference type="InterPro" id="IPR005901">
    <property type="entry name" value="GLPGLI"/>
</dbReference>
<dbReference type="EMBL" id="CP014339">
    <property type="protein sequence ID" value="AQX50751.1"/>
    <property type="molecule type" value="Genomic_DNA"/>
</dbReference>
<gene>
    <name evidence="1" type="ORF">AYC66_08705</name>
    <name evidence="2" type="ORF">BAY09_00840</name>
</gene>
<name>A0A1T3DK44_9FLAO</name>
<sequence>MKEVLLLLLHVIIFPIHTKAQSIRFEYELSQIEDTLSKYPQKFNTAMEITQSVKKFYDMDIYQHDSILAKKGGSGYMNTGFDQNLLKSKSDQINQTFHNIAYDDLYRLQSKDHFNWEITKEEKNEKGYQLQKAVTNFGGRKWTAWFTQNIPIPEGPYKFSGLPGLIVEIYDSQNHYHYELTKVTKLSKASDTTGILERQRGKKPIDITLATYQRLLLDHYIEPYKHLLSSESFSLYDANTKKEYTKTQELREAKTNEQSRIKKYYNPLELDKAVTYPE</sequence>
<dbReference type="NCBIfam" id="TIGR01200">
    <property type="entry name" value="GLPGLI"/>
    <property type="match status" value="1"/>
</dbReference>
<accession>A0A1T3DK44</accession>
<protein>
    <recommendedName>
        <fullName evidence="4">GLPGLI family protein</fullName>
    </recommendedName>
</protein>
<organism evidence="2">
    <name type="scientific">Elizabethkingia anophelis</name>
    <dbReference type="NCBI Taxonomy" id="1117645"/>
    <lineage>
        <taxon>Bacteria</taxon>
        <taxon>Pseudomonadati</taxon>
        <taxon>Bacteroidota</taxon>
        <taxon>Flavobacteriia</taxon>
        <taxon>Flavobacteriales</taxon>
        <taxon>Weeksellaceae</taxon>
        <taxon>Elizabethkingia</taxon>
    </lineage>
</organism>
<evidence type="ECO:0000313" key="2">
    <source>
        <dbReference type="EMBL" id="OPB49314.1"/>
    </source>
</evidence>
<dbReference type="RefSeq" id="WP_024566922.1">
    <property type="nucleotide sequence ID" value="NZ_CP014339.1"/>
</dbReference>
<reference evidence="1 3" key="1">
    <citation type="submission" date="2016-02" db="EMBL/GenBank/DDBJ databases">
        <authorList>
            <person name="Nicholson A.C."/>
            <person name="Humrighouse B.W."/>
            <person name="Loparev V."/>
            <person name="Emery B."/>
            <person name="Graziano J."/>
            <person name="McQuiston J.R."/>
        </authorList>
    </citation>
    <scope>NUCLEOTIDE SEQUENCE [LARGE SCALE GENOMIC DNA]</scope>
    <source>
        <strain evidence="1 3">E6809</strain>
    </source>
</reference>
<dbReference type="AlphaFoldDB" id="A0A1T3DK44"/>
<evidence type="ECO:0000313" key="3">
    <source>
        <dbReference type="Proteomes" id="UP000189738"/>
    </source>
</evidence>
<reference evidence="2" key="2">
    <citation type="submission" date="2016-06" db="EMBL/GenBank/DDBJ databases">
        <authorList>
            <person name="Nicholson A.C."/>
        </authorList>
    </citation>
    <scope>NUCLEOTIDE SEQUENCE [LARGE SCALE GENOMIC DNA]</scope>
    <source>
        <strain evidence="2">E6809</strain>
    </source>
</reference>